<reference evidence="1" key="2">
    <citation type="submission" date="2013-06" db="EMBL/GenBank/DDBJ databases">
        <title>Draft genome sequence of Clostridium hylemonae (DSM 15053).</title>
        <authorList>
            <person name="Sudarsanam P."/>
            <person name="Ley R."/>
            <person name="Guruge J."/>
            <person name="Turnbaugh P.J."/>
            <person name="Mahowald M."/>
            <person name="Liep D."/>
            <person name="Gordon J."/>
        </authorList>
    </citation>
    <scope>NUCLEOTIDE SEQUENCE</scope>
    <source>
        <strain evidence="1">DSM 15053</strain>
    </source>
</reference>
<dbReference type="AlphaFoldDB" id="C0C1V1"/>
<organism evidence="1 2">
    <name type="scientific">[Clostridium] hylemonae DSM 15053</name>
    <dbReference type="NCBI Taxonomy" id="553973"/>
    <lineage>
        <taxon>Bacteria</taxon>
        <taxon>Bacillati</taxon>
        <taxon>Bacillota</taxon>
        <taxon>Clostridia</taxon>
        <taxon>Lachnospirales</taxon>
        <taxon>Lachnospiraceae</taxon>
    </lineage>
</organism>
<dbReference type="eggNOG" id="ENOG503364S">
    <property type="taxonomic scope" value="Bacteria"/>
</dbReference>
<dbReference type="HOGENOM" id="CLU_104974_0_0_9"/>
<dbReference type="Proteomes" id="UP000004893">
    <property type="component" value="Unassembled WGS sequence"/>
</dbReference>
<evidence type="ECO:0000313" key="1">
    <source>
        <dbReference type="EMBL" id="EEG74115.1"/>
    </source>
</evidence>
<dbReference type="InterPro" id="IPR026002">
    <property type="entry name" value="ATC_hydrolase-like"/>
</dbReference>
<dbReference type="Pfam" id="PF14196">
    <property type="entry name" value="ATC_hydrolase"/>
    <property type="match status" value="1"/>
</dbReference>
<dbReference type="STRING" id="553973.CLOHYLEM_06122"/>
<dbReference type="EMBL" id="ABYI02000022">
    <property type="protein sequence ID" value="EEG74115.1"/>
    <property type="molecule type" value="Genomic_DNA"/>
</dbReference>
<protein>
    <recommendedName>
        <fullName evidence="3">L-2-amino-thiazoline-4-carboxylic acid hydrolase</fullName>
    </recommendedName>
</protein>
<evidence type="ECO:0000313" key="2">
    <source>
        <dbReference type="Proteomes" id="UP000004893"/>
    </source>
</evidence>
<comment type="caution">
    <text evidence="1">The sequence shown here is derived from an EMBL/GenBank/DDBJ whole genome shotgun (WGS) entry which is preliminary data.</text>
</comment>
<reference evidence="1" key="1">
    <citation type="submission" date="2009-02" db="EMBL/GenBank/DDBJ databases">
        <authorList>
            <person name="Fulton L."/>
            <person name="Clifton S."/>
            <person name="Fulton B."/>
            <person name="Xu J."/>
            <person name="Minx P."/>
            <person name="Pepin K.H."/>
            <person name="Johnson M."/>
            <person name="Bhonagiri V."/>
            <person name="Nash W.E."/>
            <person name="Mardis E.R."/>
            <person name="Wilson R.K."/>
        </authorList>
    </citation>
    <scope>NUCLEOTIDE SEQUENCE [LARGE SCALE GENOMIC DNA]</scope>
    <source>
        <strain evidence="1">DSM 15053</strain>
    </source>
</reference>
<evidence type="ECO:0008006" key="3">
    <source>
        <dbReference type="Google" id="ProtNLM"/>
    </source>
</evidence>
<name>C0C1V1_9FIRM</name>
<keyword evidence="2" id="KW-1185">Reference proteome</keyword>
<sequence length="251" mass="27902">MLLAVFALIRYMKGVGDMTNECVKCKIEHHAVLFAYLAKHAIELCGEKGKEAVLDAMTAYGRERGARMAANALAHGDELTTMTNQAYGEWKPDYDGQMEFGQLCTEPTLQTYISRCAWCDAWKKHGLLDYGKYYCVNVDNAVYQGFRSDFVCTPTTTALSWGGERCEFDWGHPLTSDEVKALAEKKKALGTSCMKDFNFHTAHLLHTVGNTLKEQLGAQGEQAVSLALSDYVGTFGQAYLDVLEGVDDEQF</sequence>
<proteinExistence type="predicted"/>
<accession>C0C1V1</accession>
<gene>
    <name evidence="1" type="ORF">CLOHYLEM_06122</name>
</gene>